<dbReference type="AlphaFoldDB" id="A0A9N9AF36"/>
<sequence>MSEKWIRGSGPSSKWLSRSGLSVKWAVGEIGVDEVGVGPYI</sequence>
<reference evidence="1" key="1">
    <citation type="submission" date="2021-06" db="EMBL/GenBank/DDBJ databases">
        <authorList>
            <person name="Kallberg Y."/>
            <person name="Tangrot J."/>
            <person name="Rosling A."/>
        </authorList>
    </citation>
    <scope>NUCLEOTIDE SEQUENCE</scope>
    <source>
        <strain evidence="1">MA453B</strain>
    </source>
</reference>
<protein>
    <submittedName>
        <fullName evidence="1">13788_t:CDS:1</fullName>
    </submittedName>
</protein>
<evidence type="ECO:0000313" key="2">
    <source>
        <dbReference type="Proteomes" id="UP000789405"/>
    </source>
</evidence>
<keyword evidence="2" id="KW-1185">Reference proteome</keyword>
<proteinExistence type="predicted"/>
<gene>
    <name evidence="1" type="ORF">DERYTH_LOCUS4305</name>
</gene>
<comment type="caution">
    <text evidence="1">The sequence shown here is derived from an EMBL/GenBank/DDBJ whole genome shotgun (WGS) entry which is preliminary data.</text>
</comment>
<name>A0A9N9AF36_9GLOM</name>
<dbReference type="Proteomes" id="UP000789405">
    <property type="component" value="Unassembled WGS sequence"/>
</dbReference>
<accession>A0A9N9AF36</accession>
<evidence type="ECO:0000313" key="1">
    <source>
        <dbReference type="EMBL" id="CAG8530187.1"/>
    </source>
</evidence>
<dbReference type="EMBL" id="CAJVPY010001633">
    <property type="protein sequence ID" value="CAG8530187.1"/>
    <property type="molecule type" value="Genomic_DNA"/>
</dbReference>
<organism evidence="1 2">
    <name type="scientific">Dentiscutata erythropus</name>
    <dbReference type="NCBI Taxonomy" id="1348616"/>
    <lineage>
        <taxon>Eukaryota</taxon>
        <taxon>Fungi</taxon>
        <taxon>Fungi incertae sedis</taxon>
        <taxon>Mucoromycota</taxon>
        <taxon>Glomeromycotina</taxon>
        <taxon>Glomeromycetes</taxon>
        <taxon>Diversisporales</taxon>
        <taxon>Gigasporaceae</taxon>
        <taxon>Dentiscutata</taxon>
    </lineage>
</organism>